<sequence>MEQGRKNEFVQLSGHSGAFAVSSPWTILKRRDASESHELSAYRQLMLQDSGMQQFVPKFHREVQLSGEYLMQHFSNPSIMDVKMGCRTFLESDTANPELRPDLYKKMTAVDPNQPTEEERRAGAITKLRYMLVLPVIHYFCAYNAAVMRSFAARLRELKSALEKSDFFARHEFIGSSLLFLHDASLRAGVWMIDFAKTLPRPDGERLQHTVPWTPGSHEDGYLIGLNNLIRLMESASGEYV</sequence>
<comment type="similarity">
    <text evidence="1 4">Belongs to the inositol phosphokinase (IPK) family.</text>
</comment>
<dbReference type="Pfam" id="PF03770">
    <property type="entry name" value="IPK"/>
    <property type="match status" value="2"/>
</dbReference>
<dbReference type="GO" id="GO:0046854">
    <property type="term" value="P:phosphatidylinositol phosphate biosynthetic process"/>
    <property type="evidence" value="ECO:0007669"/>
    <property type="project" value="TreeGrafter"/>
</dbReference>
<dbReference type="GO" id="GO:0005737">
    <property type="term" value="C:cytoplasm"/>
    <property type="evidence" value="ECO:0007669"/>
    <property type="project" value="TreeGrafter"/>
</dbReference>
<keyword evidence="2 4" id="KW-0808">Transferase</keyword>
<reference evidence="6" key="1">
    <citation type="submission" date="2016-11" db="UniProtKB">
        <authorList>
            <consortium name="WormBaseParasite"/>
        </authorList>
    </citation>
    <scope>IDENTIFICATION</scope>
</reference>
<organism evidence="5 6">
    <name type="scientific">Macrostomum lignano</name>
    <dbReference type="NCBI Taxonomy" id="282301"/>
    <lineage>
        <taxon>Eukaryota</taxon>
        <taxon>Metazoa</taxon>
        <taxon>Spiralia</taxon>
        <taxon>Lophotrochozoa</taxon>
        <taxon>Platyhelminthes</taxon>
        <taxon>Rhabditophora</taxon>
        <taxon>Macrostomorpha</taxon>
        <taxon>Macrostomida</taxon>
        <taxon>Macrostomidae</taxon>
        <taxon>Macrostomum</taxon>
    </lineage>
</organism>
<dbReference type="AlphaFoldDB" id="A0A1I8GCU6"/>
<proteinExistence type="inferred from homology"/>
<dbReference type="GO" id="GO:0032958">
    <property type="term" value="P:inositol phosphate biosynthetic process"/>
    <property type="evidence" value="ECO:0007669"/>
    <property type="project" value="InterPro"/>
</dbReference>
<dbReference type="WBParaSite" id="maker-uti_cns_0001464-snap-gene-0.5-mRNA-1">
    <property type="protein sequence ID" value="maker-uti_cns_0001464-snap-gene-0.5-mRNA-1"/>
    <property type="gene ID" value="maker-uti_cns_0001464-snap-gene-0.5"/>
</dbReference>
<keyword evidence="3 4" id="KW-0418">Kinase</keyword>
<dbReference type="GO" id="GO:0000828">
    <property type="term" value="F:inositol hexakisphosphate kinase activity"/>
    <property type="evidence" value="ECO:0007669"/>
    <property type="project" value="TreeGrafter"/>
</dbReference>
<dbReference type="Gene3D" id="3.30.470.160">
    <property type="entry name" value="Inositol polyphosphate kinase"/>
    <property type="match status" value="2"/>
</dbReference>
<dbReference type="PANTHER" id="PTHR12400:SF21">
    <property type="entry name" value="KINASE"/>
    <property type="match status" value="1"/>
</dbReference>
<dbReference type="InterPro" id="IPR038286">
    <property type="entry name" value="IPK_sf"/>
</dbReference>
<dbReference type="InterPro" id="IPR005522">
    <property type="entry name" value="IPK"/>
</dbReference>
<evidence type="ECO:0000256" key="4">
    <source>
        <dbReference type="RuleBase" id="RU363090"/>
    </source>
</evidence>
<evidence type="ECO:0000313" key="6">
    <source>
        <dbReference type="WBParaSite" id="maker-uti_cns_0001464-snap-gene-0.5-mRNA-1"/>
    </source>
</evidence>
<accession>A0A1I8GCU6</accession>
<protein>
    <recommendedName>
        <fullName evidence="4">Kinase</fullName>
        <ecNumber evidence="4">2.7.-.-</ecNumber>
    </recommendedName>
</protein>
<dbReference type="PANTHER" id="PTHR12400">
    <property type="entry name" value="INOSITOL POLYPHOSPHATE KINASE"/>
    <property type="match status" value="1"/>
</dbReference>
<evidence type="ECO:0000256" key="1">
    <source>
        <dbReference type="ARBA" id="ARBA00007374"/>
    </source>
</evidence>
<dbReference type="Proteomes" id="UP000095280">
    <property type="component" value="Unplaced"/>
</dbReference>
<evidence type="ECO:0000256" key="3">
    <source>
        <dbReference type="ARBA" id="ARBA00022777"/>
    </source>
</evidence>
<name>A0A1I8GCU6_9PLAT</name>
<evidence type="ECO:0000256" key="2">
    <source>
        <dbReference type="ARBA" id="ARBA00022679"/>
    </source>
</evidence>
<dbReference type="GO" id="GO:0005634">
    <property type="term" value="C:nucleus"/>
    <property type="evidence" value="ECO:0007669"/>
    <property type="project" value="TreeGrafter"/>
</dbReference>
<keyword evidence="5" id="KW-1185">Reference proteome</keyword>
<evidence type="ECO:0000313" key="5">
    <source>
        <dbReference type="Proteomes" id="UP000095280"/>
    </source>
</evidence>
<dbReference type="SUPFAM" id="SSF56104">
    <property type="entry name" value="SAICAR synthase-like"/>
    <property type="match status" value="1"/>
</dbReference>
<dbReference type="EC" id="2.7.-.-" evidence="4"/>